<dbReference type="RefSeq" id="WP_086655664.1">
    <property type="nucleotide sequence ID" value="NZ_BLJP01000002.1"/>
</dbReference>
<gene>
    <name evidence="3" type="ORF">DmAi_09000</name>
</gene>
<keyword evidence="2" id="KW-0732">Signal</keyword>
<dbReference type="AlphaFoldDB" id="A0A6V8I5S8"/>
<organism evidence="3 4">
    <name type="scientific">Acetobacter persici</name>
    <dbReference type="NCBI Taxonomy" id="1076596"/>
    <lineage>
        <taxon>Bacteria</taxon>
        <taxon>Pseudomonadati</taxon>
        <taxon>Pseudomonadota</taxon>
        <taxon>Alphaproteobacteria</taxon>
        <taxon>Acetobacterales</taxon>
        <taxon>Acetobacteraceae</taxon>
        <taxon>Acetobacter</taxon>
    </lineage>
</organism>
<dbReference type="Proteomes" id="UP000548726">
    <property type="component" value="Unassembled WGS sequence"/>
</dbReference>
<evidence type="ECO:0008006" key="5">
    <source>
        <dbReference type="Google" id="ProtNLM"/>
    </source>
</evidence>
<proteinExistence type="predicted"/>
<feature type="region of interest" description="Disordered" evidence="1">
    <location>
        <begin position="28"/>
        <end position="69"/>
    </location>
</feature>
<sequence>MVTHTTLRRVSLVSLLLMGCAMLSPLSHADSTGHPARVRASVPKKRVQPGSVQKPVSQPLAAQKPAVPPPAALPEIAPAAAVQEDMPKLHVGNLFHPKPGHKLSYWDGLEGHLSIEAGIAGNPWTRSGRNFGQFYTDRANTVSLNQIMGSLSHPVTSVGGGYGIGFVLEAMYGSDARFDPTIGMGSGSLNSLYQWAPTQAHLDVHLPWLFRHGIDVQMGQMYGLMGVEGTPSQARPFYTFNYASDYIVPFETVGIVATMHLAKHADWIVGIDAGNSTTFGRSGNNNKPKGYFGFTFNHLLDGRLDVHAIGHFGPQGNNSRAVTSPDGWTSAGAGPQANRKMQYNGNLMAVYHVNKAVTVTVDGVYLHDDLSHDDAYGVSTYLAWAIHPWLTLNARGEIFRDNTGAIIAQYASFTSYTRSLSNQPYPYYVAPPTTYGALTVGVSYQPQFINKRLGLGSLTIRPEIRLDKSLNGTHPFNQAGTVSHPVVNNGTSNMLWFSCDATWAF</sequence>
<accession>A0A6V8I5S8</accession>
<name>A0A6V8I5S8_9PROT</name>
<reference evidence="3 4" key="1">
    <citation type="journal article" date="2020" name="Cell Rep.">
        <title>Local necrotic cells trigger systemic immune activation via gut microbiome dysbiosis in Drosophila.</title>
        <authorList>
            <person name="Kosakamoto H."/>
            <person name="Yamauchi T."/>
            <person name="Akuzawa-Tokita Y."/>
            <person name="Nishimura K."/>
            <person name="Soga T."/>
            <person name="Murakami T."/>
            <person name="Mori H."/>
            <person name="Yamamoto K."/>
            <person name="Miyazaki R."/>
            <person name="Koto A."/>
            <person name="Miura M."/>
            <person name="Obata F."/>
        </authorList>
    </citation>
    <scope>NUCLEOTIDE SEQUENCE [LARGE SCALE GENOMIC DNA]</scope>
    <source>
        <strain evidence="3 4">Ai</strain>
    </source>
</reference>
<protein>
    <recommendedName>
        <fullName evidence="5">Outer membrane beta-barrel protein</fullName>
    </recommendedName>
</protein>
<dbReference type="EMBL" id="BLJP01000002">
    <property type="protein sequence ID" value="GFE92841.1"/>
    <property type="molecule type" value="Genomic_DNA"/>
</dbReference>
<evidence type="ECO:0000256" key="1">
    <source>
        <dbReference type="SAM" id="MobiDB-lite"/>
    </source>
</evidence>
<evidence type="ECO:0000313" key="4">
    <source>
        <dbReference type="Proteomes" id="UP000548726"/>
    </source>
</evidence>
<dbReference type="Pfam" id="PF07642">
    <property type="entry name" value="BBP2"/>
    <property type="match status" value="1"/>
</dbReference>
<dbReference type="OrthoDB" id="235878at2"/>
<feature type="chain" id="PRO_5028302246" description="Outer membrane beta-barrel protein" evidence="2">
    <location>
        <begin position="30"/>
        <end position="505"/>
    </location>
</feature>
<evidence type="ECO:0000256" key="2">
    <source>
        <dbReference type="SAM" id="SignalP"/>
    </source>
</evidence>
<keyword evidence="4" id="KW-1185">Reference proteome</keyword>
<dbReference type="InterPro" id="IPR011486">
    <property type="entry name" value="BBP2"/>
</dbReference>
<comment type="caution">
    <text evidence="3">The sequence shown here is derived from an EMBL/GenBank/DDBJ whole genome shotgun (WGS) entry which is preliminary data.</text>
</comment>
<feature type="signal peptide" evidence="2">
    <location>
        <begin position="1"/>
        <end position="29"/>
    </location>
</feature>
<evidence type="ECO:0000313" key="3">
    <source>
        <dbReference type="EMBL" id="GFE92841.1"/>
    </source>
</evidence>